<dbReference type="GO" id="GO:0016758">
    <property type="term" value="F:hexosyltransferase activity"/>
    <property type="evidence" value="ECO:0007669"/>
    <property type="project" value="TreeGrafter"/>
</dbReference>
<dbReference type="PANTHER" id="PTHR45947:SF3">
    <property type="entry name" value="SULFOQUINOVOSYL TRANSFERASE SQD2"/>
    <property type="match status" value="1"/>
</dbReference>
<dbReference type="SUPFAM" id="SSF53756">
    <property type="entry name" value="UDP-Glycosyltransferase/glycogen phosphorylase"/>
    <property type="match status" value="1"/>
</dbReference>
<dbReference type="Gene3D" id="3.40.50.2000">
    <property type="entry name" value="Glycogen Phosphorylase B"/>
    <property type="match status" value="2"/>
</dbReference>
<dbReference type="InterPro" id="IPR050194">
    <property type="entry name" value="Glycosyltransferase_grp1"/>
</dbReference>
<keyword evidence="1" id="KW-0808">Transferase</keyword>
<keyword evidence="2" id="KW-1185">Reference proteome</keyword>
<organism evidence="1 2">
    <name type="scientific">Asanoa ishikariensis</name>
    <dbReference type="NCBI Taxonomy" id="137265"/>
    <lineage>
        <taxon>Bacteria</taxon>
        <taxon>Bacillati</taxon>
        <taxon>Actinomycetota</taxon>
        <taxon>Actinomycetes</taxon>
        <taxon>Micromonosporales</taxon>
        <taxon>Micromonosporaceae</taxon>
        <taxon>Asanoa</taxon>
    </lineage>
</organism>
<dbReference type="PANTHER" id="PTHR45947">
    <property type="entry name" value="SULFOQUINOVOSYL TRANSFERASE SQD2"/>
    <property type="match status" value="1"/>
</dbReference>
<dbReference type="Pfam" id="PF13692">
    <property type="entry name" value="Glyco_trans_1_4"/>
    <property type="match status" value="1"/>
</dbReference>
<reference evidence="2" key="1">
    <citation type="submission" date="2016-10" db="EMBL/GenBank/DDBJ databases">
        <authorList>
            <person name="Varghese N."/>
            <person name="Submissions S."/>
        </authorList>
    </citation>
    <scope>NUCLEOTIDE SEQUENCE [LARGE SCALE GENOMIC DNA]</scope>
    <source>
        <strain evidence="2">DSM 44718</strain>
    </source>
</reference>
<dbReference type="RefSeq" id="WP_090793882.1">
    <property type="nucleotide sequence ID" value="NZ_BOND01000022.1"/>
</dbReference>
<dbReference type="OrthoDB" id="9765330at2"/>
<dbReference type="Proteomes" id="UP000199632">
    <property type="component" value="Unassembled WGS sequence"/>
</dbReference>
<name>A0A1H3RHT2_9ACTN</name>
<accession>A0A1H3RHT2</accession>
<dbReference type="EMBL" id="FNQB01000002">
    <property type="protein sequence ID" value="SDZ24499.1"/>
    <property type="molecule type" value="Genomic_DNA"/>
</dbReference>
<dbReference type="STRING" id="137265.SAMN05421684_3788"/>
<dbReference type="CDD" id="cd03801">
    <property type="entry name" value="GT4_PimA-like"/>
    <property type="match status" value="1"/>
</dbReference>
<evidence type="ECO:0000313" key="1">
    <source>
        <dbReference type="EMBL" id="SDZ24499.1"/>
    </source>
</evidence>
<gene>
    <name evidence="1" type="ORF">SAMN05421684_3788</name>
</gene>
<proteinExistence type="predicted"/>
<dbReference type="AlphaFoldDB" id="A0A1H3RHT2"/>
<protein>
    <submittedName>
        <fullName evidence="1">Glycosyltransferase involved in cell wall bisynthesis</fullName>
    </submittedName>
</protein>
<evidence type="ECO:0000313" key="2">
    <source>
        <dbReference type="Proteomes" id="UP000199632"/>
    </source>
</evidence>
<sequence>MNLSPPGGVQVIVPDDIDNPAFPSGGNAYDRRVLDALVGLGWTVREHLVPVGAPLGPVFDALPDGDLVLVDGLLAPDVPVDRVGRLRLVVLAHMVFGTPAERAVLAAADAVLTTSEWCRRHLADAYGVVATAAAPGVEPQPVTSPSATGERLLCVAAVLPHKGQDVLADALTALPEAGWSCRCVGSLDREPDFAAEVRGRAPAAMRFTGPLVGADLDAAYADADLLVLPSRADSYGMVVTEALARGIPVLTTTAQGLPDTLGRAPDGSRPGMLVPPGDSGALAAALRRWLTEPSARDALRRSALERRTTLTGWPVTAKLASDVLSTVAMRESTSR</sequence>